<evidence type="ECO:0000313" key="4">
    <source>
        <dbReference type="EMBL" id="RBO87417.1"/>
    </source>
</evidence>
<protein>
    <submittedName>
        <fullName evidence="4">Histidine triad (HIT) family protein/ATP adenylyltransferase</fullName>
    </submittedName>
</protein>
<dbReference type="SUPFAM" id="SSF54197">
    <property type="entry name" value="HIT-like"/>
    <property type="match status" value="1"/>
</dbReference>
<dbReference type="AlphaFoldDB" id="A0A366DBI6"/>
<keyword evidence="4" id="KW-0808">Transferase</keyword>
<keyword evidence="5" id="KW-1185">Reference proteome</keyword>
<comment type="caution">
    <text evidence="4">The sequence shown here is derived from an EMBL/GenBank/DDBJ whole genome shotgun (WGS) entry which is preliminary data.</text>
</comment>
<dbReference type="Proteomes" id="UP000252586">
    <property type="component" value="Unassembled WGS sequence"/>
</dbReference>
<evidence type="ECO:0000259" key="3">
    <source>
        <dbReference type="PROSITE" id="PS51084"/>
    </source>
</evidence>
<evidence type="ECO:0000313" key="5">
    <source>
        <dbReference type="Proteomes" id="UP000252586"/>
    </source>
</evidence>
<feature type="short sequence motif" description="Histidine triad motif" evidence="2">
    <location>
        <begin position="131"/>
        <end position="135"/>
    </location>
</feature>
<dbReference type="STRING" id="1210090.GCA_001613185_01540"/>
<keyword evidence="4" id="KW-0548">Nucleotidyltransferase</keyword>
<organism evidence="4 5">
    <name type="scientific">Nocardia puris</name>
    <dbReference type="NCBI Taxonomy" id="208602"/>
    <lineage>
        <taxon>Bacteria</taxon>
        <taxon>Bacillati</taxon>
        <taxon>Actinomycetota</taxon>
        <taxon>Actinomycetes</taxon>
        <taxon>Mycobacteriales</taxon>
        <taxon>Nocardiaceae</taxon>
        <taxon>Nocardia</taxon>
    </lineage>
</organism>
<dbReference type="PROSITE" id="PS51084">
    <property type="entry name" value="HIT_2"/>
    <property type="match status" value="1"/>
</dbReference>
<dbReference type="Pfam" id="PF01230">
    <property type="entry name" value="HIT"/>
    <property type="match status" value="1"/>
</dbReference>
<evidence type="ECO:0000256" key="2">
    <source>
        <dbReference type="PROSITE-ProRule" id="PRU00464"/>
    </source>
</evidence>
<reference evidence="4 5" key="1">
    <citation type="submission" date="2018-06" db="EMBL/GenBank/DDBJ databases">
        <title>Genomic Encyclopedia of Type Strains, Phase IV (KMG-IV): sequencing the most valuable type-strain genomes for metagenomic binning, comparative biology and taxonomic classification.</title>
        <authorList>
            <person name="Goeker M."/>
        </authorList>
    </citation>
    <scope>NUCLEOTIDE SEQUENCE [LARGE SCALE GENOMIC DNA]</scope>
    <source>
        <strain evidence="4 5">DSM 44599</strain>
    </source>
</reference>
<dbReference type="InterPro" id="IPR001310">
    <property type="entry name" value="Histidine_triad_HIT"/>
</dbReference>
<name>A0A366DBI6_9NOCA</name>
<feature type="active site" description="Tele-AMP-histidine intermediate" evidence="1">
    <location>
        <position position="135"/>
    </location>
</feature>
<sequence length="179" mass="19825">MSTAGGEATSHDRPAAGVAKVPFDVVAYGRRVQASGCFICAIVAGTHEGEWEQIIVEDDENIAFLSKYPTLLGYVLVAPKTHREHAVRDLAEDEYHRLMALVYRVTRAVESVVPSERTYLMSLGSQQGNSHLHWHIAPLPPGVPYHDQQFHAVMAENGVIPWTLDQARELATQLREALT</sequence>
<evidence type="ECO:0000256" key="1">
    <source>
        <dbReference type="PIRSR" id="PIRSR601310-1"/>
    </source>
</evidence>
<dbReference type="InterPro" id="IPR011146">
    <property type="entry name" value="HIT-like"/>
</dbReference>
<dbReference type="OrthoDB" id="9784774at2"/>
<accession>A0A366DBI6</accession>
<dbReference type="PANTHER" id="PTHR46648:SF1">
    <property type="entry name" value="ADENOSINE 5'-MONOPHOSPHORAMIDASE HNT1"/>
    <property type="match status" value="1"/>
</dbReference>
<dbReference type="Gene3D" id="3.30.428.10">
    <property type="entry name" value="HIT-like"/>
    <property type="match status" value="1"/>
</dbReference>
<proteinExistence type="predicted"/>
<dbReference type="GO" id="GO:0016779">
    <property type="term" value="F:nucleotidyltransferase activity"/>
    <property type="evidence" value="ECO:0007669"/>
    <property type="project" value="UniProtKB-KW"/>
</dbReference>
<dbReference type="InterPro" id="IPR036265">
    <property type="entry name" value="HIT-like_sf"/>
</dbReference>
<dbReference type="EMBL" id="QNRE01000011">
    <property type="protein sequence ID" value="RBO87417.1"/>
    <property type="molecule type" value="Genomic_DNA"/>
</dbReference>
<dbReference type="PANTHER" id="PTHR46648">
    <property type="entry name" value="HIT FAMILY PROTEIN 1"/>
    <property type="match status" value="1"/>
</dbReference>
<gene>
    <name evidence="4" type="ORF">DFR74_111123</name>
</gene>
<dbReference type="RefSeq" id="WP_084537409.1">
    <property type="nucleotide sequence ID" value="NZ_QNRE01000011.1"/>
</dbReference>
<feature type="domain" description="HIT" evidence="3">
    <location>
        <begin position="38"/>
        <end position="150"/>
    </location>
</feature>
<dbReference type="GO" id="GO:0009117">
    <property type="term" value="P:nucleotide metabolic process"/>
    <property type="evidence" value="ECO:0007669"/>
    <property type="project" value="TreeGrafter"/>
</dbReference>